<proteinExistence type="predicted"/>
<sequence length="25" mass="2722">VKEFSFEGASGFMAIALGRYGRNLT</sequence>
<evidence type="ECO:0000313" key="1">
    <source>
        <dbReference type="EMBL" id="SVE35693.1"/>
    </source>
</evidence>
<protein>
    <submittedName>
        <fullName evidence="1">Uncharacterized protein</fullName>
    </submittedName>
</protein>
<reference evidence="1" key="1">
    <citation type="submission" date="2018-05" db="EMBL/GenBank/DDBJ databases">
        <authorList>
            <person name="Lanie J.A."/>
            <person name="Ng W.-L."/>
            <person name="Kazmierczak K.M."/>
            <person name="Andrzejewski T.M."/>
            <person name="Davidsen T.M."/>
            <person name="Wayne K.J."/>
            <person name="Tettelin H."/>
            <person name="Glass J.I."/>
            <person name="Rusch D."/>
            <person name="Podicherti R."/>
            <person name="Tsui H.-C.T."/>
            <person name="Winkler M.E."/>
        </authorList>
    </citation>
    <scope>NUCLEOTIDE SEQUENCE</scope>
</reference>
<dbReference type="EMBL" id="UINC01211690">
    <property type="protein sequence ID" value="SVE35693.1"/>
    <property type="molecule type" value="Genomic_DNA"/>
</dbReference>
<dbReference type="AlphaFoldDB" id="A0A383CUH3"/>
<name>A0A383CUH3_9ZZZZ</name>
<gene>
    <name evidence="1" type="ORF">METZ01_LOCUS488547</name>
</gene>
<organism evidence="1">
    <name type="scientific">marine metagenome</name>
    <dbReference type="NCBI Taxonomy" id="408172"/>
    <lineage>
        <taxon>unclassified sequences</taxon>
        <taxon>metagenomes</taxon>
        <taxon>ecological metagenomes</taxon>
    </lineage>
</organism>
<feature type="non-terminal residue" evidence="1">
    <location>
        <position position="25"/>
    </location>
</feature>
<feature type="non-terminal residue" evidence="1">
    <location>
        <position position="1"/>
    </location>
</feature>
<accession>A0A383CUH3</accession>